<evidence type="ECO:0000313" key="2">
    <source>
        <dbReference type="EMBL" id="MEE2034810.1"/>
    </source>
</evidence>
<gene>
    <name evidence="2" type="ORF">Q8814_22305</name>
</gene>
<sequence length="145" mass="14678">MSVTETSRTSSVLSWSREVGRPTAVAVSVTAALVVNLALWLIGLAAGGSFAHTNAGVTQSAAPGGVVLMTVVPLTLGLGVAALLSRWWAGFIRVAQIVGAALPLATIAGTLDADFDGASTVTLALMHVVIATVAVVGLEKMRADR</sequence>
<keyword evidence="1" id="KW-0812">Transmembrane</keyword>
<comment type="caution">
    <text evidence="2">The sequence shown here is derived from an EMBL/GenBank/DDBJ whole genome shotgun (WGS) entry which is preliminary data.</text>
</comment>
<organism evidence="2 3">
    <name type="scientific">Rhodococcus chondri</name>
    <dbReference type="NCBI Taxonomy" id="3065941"/>
    <lineage>
        <taxon>Bacteria</taxon>
        <taxon>Bacillati</taxon>
        <taxon>Actinomycetota</taxon>
        <taxon>Actinomycetes</taxon>
        <taxon>Mycobacteriales</taxon>
        <taxon>Nocardiaceae</taxon>
        <taxon>Rhodococcus</taxon>
    </lineage>
</organism>
<keyword evidence="3" id="KW-1185">Reference proteome</keyword>
<dbReference type="EMBL" id="JAUZMZ010000188">
    <property type="protein sequence ID" value="MEE2034810.1"/>
    <property type="molecule type" value="Genomic_DNA"/>
</dbReference>
<keyword evidence="1" id="KW-0472">Membrane</keyword>
<feature type="transmembrane region" description="Helical" evidence="1">
    <location>
        <begin position="24"/>
        <end position="46"/>
    </location>
</feature>
<dbReference type="RefSeq" id="WP_330154165.1">
    <property type="nucleotide sequence ID" value="NZ_JAUZMZ010000188.1"/>
</dbReference>
<evidence type="ECO:0000313" key="3">
    <source>
        <dbReference type="Proteomes" id="UP001331936"/>
    </source>
</evidence>
<dbReference type="Pfam" id="PF19545">
    <property type="entry name" value="DUF6069"/>
    <property type="match status" value="1"/>
</dbReference>
<dbReference type="InterPro" id="IPR045713">
    <property type="entry name" value="DUF6069"/>
</dbReference>
<feature type="transmembrane region" description="Helical" evidence="1">
    <location>
        <begin position="91"/>
        <end position="111"/>
    </location>
</feature>
<feature type="transmembrane region" description="Helical" evidence="1">
    <location>
        <begin position="117"/>
        <end position="138"/>
    </location>
</feature>
<proteinExistence type="predicted"/>
<reference evidence="2 3" key="1">
    <citation type="submission" date="2023-08" db="EMBL/GenBank/DDBJ databases">
        <authorList>
            <person name="Girao M."/>
            <person name="Carvalho M.F."/>
        </authorList>
    </citation>
    <scope>NUCLEOTIDE SEQUENCE [LARGE SCALE GENOMIC DNA]</scope>
    <source>
        <strain evidence="2 3">CC-R104</strain>
    </source>
</reference>
<feature type="transmembrane region" description="Helical" evidence="1">
    <location>
        <begin position="66"/>
        <end position="84"/>
    </location>
</feature>
<name>A0ABU7JY39_9NOCA</name>
<protein>
    <submittedName>
        <fullName evidence="2">DUF6069 family protein</fullName>
    </submittedName>
</protein>
<evidence type="ECO:0000256" key="1">
    <source>
        <dbReference type="SAM" id="Phobius"/>
    </source>
</evidence>
<accession>A0ABU7JY39</accession>
<keyword evidence="1" id="KW-1133">Transmembrane helix</keyword>
<dbReference type="Proteomes" id="UP001331936">
    <property type="component" value="Unassembled WGS sequence"/>
</dbReference>